<dbReference type="GO" id="GO:0000956">
    <property type="term" value="P:nuclear-transcribed mRNA catabolic process"/>
    <property type="evidence" value="ECO:0007669"/>
    <property type="project" value="TreeGrafter"/>
</dbReference>
<feature type="compositionally biased region" description="Basic and acidic residues" evidence="6">
    <location>
        <begin position="896"/>
        <end position="911"/>
    </location>
</feature>
<keyword evidence="10" id="KW-1185">Reference proteome</keyword>
<sequence>MGVPTFYRWLVTRYPKIAKATYETRDSDVYARRTKIKDGHAKDRDGNNIFRVPDLSDYVNNTDETHCSDNINGYFDNLYLDMNGIIHLCSHSDNSKRAKSNEEIFLNIFLYIERLFDIIEPKKLLYMAIDGVAPKAKMNQQRSRRFKSILCSEIERNAYIELREKFLAENRVVPDEYTYWDSNIITPGTQFMYELSVALKYFVEHKITNDDKWKNIIVIFSDANVCGEGEHKIFNFIKSQRAQPGYDPNIRHVIHGMDADLIMLSLASHEPYFYILREIIVLDSKGEEKTQKNEFIGMLKSKEDLPLCTTYTNKKKKNNNKYNDPNYANINKSHSSFINSENWNELQILDLTILREYLSKDFFFDSNYNLERCIDDFIFICFLCGNDFLPHLPSISIAAGSIDQLVLLYQKVLPVLGDYLINEGKINLKSFSKYVSFIAEVERETFISQYDFKKKREKRDQQKDSLKRVKCADDQNYSFNNIANSMMDSHKRGSDHDDNEAANLNDKKSGGNACSAITNISTGNSSTGCPTSLTSPPSVTSTVNKKMMYESKIQSMQPIRNFKFKEKKGEKSINFLVRPTSSSILEHTNNNDITTTQSINGVEVHQEGEFPKEEPHQHETTNSLEGNLQWDIEDEECKRTNDINEFNMLLKEAIKKANECENPKEDVELGGDENPEVLRIKYYKSKFHLDETDYVDDFVKEVVYKYIEGLAWVLSYYFQSCPMWQWYYPYYYAPLSSDLIIDNVNFIFEKDEPILPLEQLLCVLPSNSSHCLPKMYRELMVRHDSPIIDFYPKTFKEEENGKKYKYQWVILLPFVDKERIIKHARELDDTLTEEEKKRNRRGMNRIYMNCSHSLSKQITKSIKDYVKEMKQATVKKNDDHNSSSINNNEEYPQDEFEGKENYSKGLKEKSESNAAQNREGNPVDPMASGSHGDGNDLTNEKQINEQNGKVKHSTNSNGSSNSKGSDVYNNFFKNMNLTIPISNSKDFNLFGYLNCKHEDSDVNVLKKIFKFSSNFATTCNSAFFIQPEFKKHRSSLLPNHRTPRKVLTVLDINNEERKLRFNAPAAKRMILNSLSANHPHIYSYSKHNQPRTQVINYSHHNSANYANDHRLSSSSHAYGNYGSGNYGSANYANNPHNTNNREYWNGSKNHSSHHHGQNYQNANYGNNYPPLTHKNSTIQNKVSKNAPPPHTYENKKESNHNNSYDNNSYTTHRNSSSNENSKYDAPINTSYNGRYRHENHSSNRAHGSNRNYYTGYGNHGSYNTHGSHNIQNHSSYKNYSGGHNISGYNNYGKHNNGYYNETNQHKRDSFKSNMQNSGHNNATGMNKKGNYNGRSMPYKDREY</sequence>
<dbReference type="Pfam" id="PF03159">
    <property type="entry name" value="XRN_N"/>
    <property type="match status" value="1"/>
</dbReference>
<evidence type="ECO:0000313" key="10">
    <source>
        <dbReference type="Proteomes" id="UP000195521"/>
    </source>
</evidence>
<evidence type="ECO:0000256" key="5">
    <source>
        <dbReference type="ARBA" id="ARBA00022839"/>
    </source>
</evidence>
<feature type="region of interest" description="Disordered" evidence="6">
    <location>
        <begin position="945"/>
        <end position="964"/>
    </location>
</feature>
<dbReference type="InterPro" id="IPR027073">
    <property type="entry name" value="5_3_exoribonuclease"/>
</dbReference>
<dbReference type="InterPro" id="IPR041412">
    <property type="entry name" value="Xrn1_helical"/>
</dbReference>
<dbReference type="GeneID" id="39746872"/>
<evidence type="ECO:0000259" key="8">
    <source>
        <dbReference type="Pfam" id="PF17846"/>
    </source>
</evidence>
<feature type="compositionally biased region" description="Polar residues" evidence="6">
    <location>
        <begin position="1173"/>
        <end position="1183"/>
    </location>
</feature>
<feature type="compositionally biased region" description="Polar residues" evidence="6">
    <location>
        <begin position="1311"/>
        <end position="1324"/>
    </location>
</feature>
<dbReference type="GO" id="GO:0003723">
    <property type="term" value="F:RNA binding"/>
    <property type="evidence" value="ECO:0007669"/>
    <property type="project" value="TreeGrafter"/>
</dbReference>
<keyword evidence="5" id="KW-0269">Exonuclease</keyword>
<dbReference type="Pfam" id="PF17846">
    <property type="entry name" value="XRN_M"/>
    <property type="match status" value="2"/>
</dbReference>
<comment type="caution">
    <text evidence="9">The sequence shown here is derived from an EMBL/GenBank/DDBJ whole genome shotgun (WGS) entry which is preliminary data.</text>
</comment>
<feature type="domain" description="Xrn1 N-terminal" evidence="7">
    <location>
        <begin position="1"/>
        <end position="278"/>
    </location>
</feature>
<evidence type="ECO:0000256" key="2">
    <source>
        <dbReference type="ARBA" id="ARBA00022664"/>
    </source>
</evidence>
<proteinExistence type="inferred from homology"/>
<keyword evidence="2" id="KW-0507">mRNA processing</keyword>
<dbReference type="PANTHER" id="PTHR12341">
    <property type="entry name" value="5'-&gt;3' EXORIBONUCLEASE"/>
    <property type="match status" value="1"/>
</dbReference>
<feature type="region of interest" description="Disordered" evidence="6">
    <location>
        <begin position="1130"/>
        <end position="1249"/>
    </location>
</feature>
<feature type="region of interest" description="Disordered" evidence="6">
    <location>
        <begin position="485"/>
        <end position="509"/>
    </location>
</feature>
<dbReference type="GO" id="GO:0006397">
    <property type="term" value="P:mRNA processing"/>
    <property type="evidence" value="ECO:0007669"/>
    <property type="project" value="UniProtKB-KW"/>
</dbReference>
<dbReference type="Proteomes" id="UP000195521">
    <property type="component" value="Unassembled WGS sequence"/>
</dbReference>
<feature type="compositionally biased region" description="Low complexity" evidence="6">
    <location>
        <begin position="1157"/>
        <end position="1168"/>
    </location>
</feature>
<dbReference type="InterPro" id="IPR017151">
    <property type="entry name" value="Xrn2/3/4"/>
</dbReference>
<feature type="domain" description="Xrn1 helical" evidence="8">
    <location>
        <begin position="368"/>
        <end position="501"/>
    </location>
</feature>
<dbReference type="Gene3D" id="1.25.40.1050">
    <property type="match status" value="1"/>
</dbReference>
<protein>
    <submittedName>
        <fullName evidence="9">Exoribonuclease</fullName>
    </submittedName>
</protein>
<dbReference type="GO" id="GO:0005634">
    <property type="term" value="C:nucleus"/>
    <property type="evidence" value="ECO:0007669"/>
    <property type="project" value="InterPro"/>
</dbReference>
<keyword evidence="3" id="KW-0540">Nuclease</keyword>
<evidence type="ECO:0000256" key="3">
    <source>
        <dbReference type="ARBA" id="ARBA00022722"/>
    </source>
</evidence>
<feature type="compositionally biased region" description="Low complexity" evidence="6">
    <location>
        <begin position="1200"/>
        <end position="1212"/>
    </location>
</feature>
<comment type="similarity">
    <text evidence="1">Belongs to the 5'-3' exonuclease family. XRN2/RAT1 subfamily.</text>
</comment>
<dbReference type="OrthoDB" id="372487at2759"/>
<gene>
    <name evidence="9" type="ORF">PGO_070740</name>
</gene>
<evidence type="ECO:0000313" key="9">
    <source>
        <dbReference type="EMBL" id="GAW80159.1"/>
    </source>
</evidence>
<feature type="region of interest" description="Disordered" evidence="6">
    <location>
        <begin position="873"/>
        <end position="940"/>
    </location>
</feature>
<dbReference type="EMBL" id="BDQF01000008">
    <property type="protein sequence ID" value="GAW80159.1"/>
    <property type="molecule type" value="Genomic_DNA"/>
</dbReference>
<feature type="domain" description="Xrn1 helical" evidence="8">
    <location>
        <begin position="605"/>
        <end position="876"/>
    </location>
</feature>
<dbReference type="PANTHER" id="PTHR12341:SF7">
    <property type="entry name" value="5'-3' EXORIBONUCLEASE 1"/>
    <property type="match status" value="1"/>
</dbReference>
<feature type="compositionally biased region" description="Low complexity" evidence="6">
    <location>
        <begin position="1130"/>
        <end position="1140"/>
    </location>
</feature>
<keyword evidence="4" id="KW-0378">Hydrolase</keyword>
<dbReference type="InterPro" id="IPR004859">
    <property type="entry name" value="Xrn1_N"/>
</dbReference>
<name>A0A1Y1JCB1_PLAGO</name>
<dbReference type="RefSeq" id="XP_028542748.1">
    <property type="nucleotide sequence ID" value="XM_028686947.1"/>
</dbReference>
<evidence type="ECO:0000256" key="4">
    <source>
        <dbReference type="ARBA" id="ARBA00022801"/>
    </source>
</evidence>
<reference evidence="10" key="1">
    <citation type="submission" date="2017-04" db="EMBL/GenBank/DDBJ databases">
        <title>Plasmodium gonderi genome.</title>
        <authorList>
            <person name="Arisue N."/>
            <person name="Honma H."/>
            <person name="Kawai S."/>
            <person name="Tougan T."/>
            <person name="Tanabe K."/>
            <person name="Horii T."/>
        </authorList>
    </citation>
    <scope>NUCLEOTIDE SEQUENCE [LARGE SCALE GENOMIC DNA]</scope>
    <source>
        <strain evidence="10">ATCC 30045</strain>
    </source>
</reference>
<dbReference type="Gene3D" id="3.40.50.12390">
    <property type="match status" value="2"/>
</dbReference>
<dbReference type="CDD" id="cd18673">
    <property type="entry name" value="PIN_XRN1-2-like"/>
    <property type="match status" value="1"/>
</dbReference>
<dbReference type="PIRSF" id="PIRSF037239">
    <property type="entry name" value="Exonuclease_Xrn2"/>
    <property type="match status" value="1"/>
</dbReference>
<organism evidence="9 10">
    <name type="scientific">Plasmodium gonderi</name>
    <dbReference type="NCBI Taxonomy" id="77519"/>
    <lineage>
        <taxon>Eukaryota</taxon>
        <taxon>Sar</taxon>
        <taxon>Alveolata</taxon>
        <taxon>Apicomplexa</taxon>
        <taxon>Aconoidasida</taxon>
        <taxon>Haemosporida</taxon>
        <taxon>Plasmodiidae</taxon>
        <taxon>Plasmodium</taxon>
        <taxon>Plasmodium (Plasmodium)</taxon>
    </lineage>
</organism>
<dbReference type="OMA" id="TCNSAFF"/>
<evidence type="ECO:0000259" key="7">
    <source>
        <dbReference type="Pfam" id="PF03159"/>
    </source>
</evidence>
<feature type="compositionally biased region" description="Low complexity" evidence="6">
    <location>
        <begin position="953"/>
        <end position="964"/>
    </location>
</feature>
<accession>A0A1Y1JCB1</accession>
<evidence type="ECO:0000256" key="1">
    <source>
        <dbReference type="ARBA" id="ARBA00006994"/>
    </source>
</evidence>
<feature type="region of interest" description="Disordered" evidence="6">
    <location>
        <begin position="1296"/>
        <end position="1343"/>
    </location>
</feature>
<dbReference type="GO" id="GO:0004534">
    <property type="term" value="F:5'-3' RNA exonuclease activity"/>
    <property type="evidence" value="ECO:0007669"/>
    <property type="project" value="InterPro"/>
</dbReference>
<evidence type="ECO:0000256" key="6">
    <source>
        <dbReference type="SAM" id="MobiDB-lite"/>
    </source>
</evidence>